<gene>
    <name evidence="7" type="ORF">V3851_10155</name>
</gene>
<dbReference type="SMART" id="SM00226">
    <property type="entry name" value="LMWPc"/>
    <property type="match status" value="1"/>
</dbReference>
<comment type="similarity">
    <text evidence="1">Belongs to the low molecular weight phosphotyrosine protein phosphatase family.</text>
</comment>
<feature type="domain" description="Phosphotyrosine protein phosphatase I" evidence="6">
    <location>
        <begin position="7"/>
        <end position="153"/>
    </location>
</feature>
<dbReference type="PANTHER" id="PTHR11717:SF7">
    <property type="entry name" value="LOW MOLECULAR WEIGHT PHOSPHOTYROSINE PROTEIN PHOSPHATASE"/>
    <property type="match status" value="1"/>
</dbReference>
<keyword evidence="4" id="KW-0904">Protein phosphatase</keyword>
<name>A0ABU7VR51_9BACL</name>
<reference evidence="7 8" key="1">
    <citation type="submission" date="2024-02" db="EMBL/GenBank/DDBJ databases">
        <title>A nitrogen-fixing paenibacillus bacterium.</title>
        <authorList>
            <person name="Zhang W.L."/>
            <person name="Chen S.F."/>
        </authorList>
    </citation>
    <scope>NUCLEOTIDE SEQUENCE [LARGE SCALE GENOMIC DNA]</scope>
    <source>
        <strain evidence="7 8">M1</strain>
    </source>
</reference>
<accession>A0ABU7VR51</accession>
<dbReference type="CDD" id="cd16343">
    <property type="entry name" value="LMWPTP"/>
    <property type="match status" value="1"/>
</dbReference>
<dbReference type="Gene3D" id="3.40.50.2300">
    <property type="match status" value="1"/>
</dbReference>
<dbReference type="InterPro" id="IPR017867">
    <property type="entry name" value="Tyr_phospatase_low_mol_wt"/>
</dbReference>
<sequence length="165" mass="18769">MNDNRKIGVLFVCLGNICRSPMAEAVFRDLVAREQLERHFLIDSAGTGNWHVGKPPHHGTRLILDRYSISYEGLRARQVAADDFDKFDYIVAMDNRNEQDLKVLAREADAKIIKLLDLVPDAVLKEVPDPYYTGNFDETYELVGKGCRALLERIRQDHPAIDKTA</sequence>
<dbReference type="InterPro" id="IPR036196">
    <property type="entry name" value="Ptyr_pPase_sf"/>
</dbReference>
<evidence type="ECO:0000256" key="4">
    <source>
        <dbReference type="ARBA" id="ARBA00022912"/>
    </source>
</evidence>
<dbReference type="Proteomes" id="UP001306950">
    <property type="component" value="Unassembled WGS sequence"/>
</dbReference>
<dbReference type="InterPro" id="IPR023485">
    <property type="entry name" value="Ptyr_pPase"/>
</dbReference>
<dbReference type="InterPro" id="IPR050438">
    <property type="entry name" value="LMW_PTPase"/>
</dbReference>
<evidence type="ECO:0000259" key="6">
    <source>
        <dbReference type="SMART" id="SM00226"/>
    </source>
</evidence>
<organism evidence="7 8">
    <name type="scientific">Paenibacillus haidiansis</name>
    <dbReference type="NCBI Taxonomy" id="1574488"/>
    <lineage>
        <taxon>Bacteria</taxon>
        <taxon>Bacillati</taxon>
        <taxon>Bacillota</taxon>
        <taxon>Bacilli</taxon>
        <taxon>Bacillales</taxon>
        <taxon>Paenibacillaceae</taxon>
        <taxon>Paenibacillus</taxon>
    </lineage>
</organism>
<dbReference type="Pfam" id="PF01451">
    <property type="entry name" value="LMWPc"/>
    <property type="match status" value="1"/>
</dbReference>
<dbReference type="GO" id="GO:0004725">
    <property type="term" value="F:protein tyrosine phosphatase activity"/>
    <property type="evidence" value="ECO:0007669"/>
    <property type="project" value="UniProtKB-EC"/>
</dbReference>
<dbReference type="EC" id="3.1.3.48" evidence="2"/>
<evidence type="ECO:0000313" key="7">
    <source>
        <dbReference type="EMBL" id="MEF2966192.1"/>
    </source>
</evidence>
<proteinExistence type="inferred from homology"/>
<keyword evidence="3 7" id="KW-0378">Hydrolase</keyword>
<evidence type="ECO:0000256" key="2">
    <source>
        <dbReference type="ARBA" id="ARBA00013064"/>
    </source>
</evidence>
<comment type="catalytic activity">
    <reaction evidence="5">
        <text>O-phospho-L-tyrosyl-[protein] + H2O = L-tyrosyl-[protein] + phosphate</text>
        <dbReference type="Rhea" id="RHEA:10684"/>
        <dbReference type="Rhea" id="RHEA-COMP:10136"/>
        <dbReference type="Rhea" id="RHEA-COMP:20101"/>
        <dbReference type="ChEBI" id="CHEBI:15377"/>
        <dbReference type="ChEBI" id="CHEBI:43474"/>
        <dbReference type="ChEBI" id="CHEBI:46858"/>
        <dbReference type="ChEBI" id="CHEBI:61978"/>
        <dbReference type="EC" id="3.1.3.48"/>
    </reaction>
</comment>
<keyword evidence="8" id="KW-1185">Reference proteome</keyword>
<comment type="caution">
    <text evidence="7">The sequence shown here is derived from an EMBL/GenBank/DDBJ whole genome shotgun (WGS) entry which is preliminary data.</text>
</comment>
<dbReference type="RefSeq" id="WP_331846424.1">
    <property type="nucleotide sequence ID" value="NZ_JAZHPZ010000004.1"/>
</dbReference>
<evidence type="ECO:0000256" key="3">
    <source>
        <dbReference type="ARBA" id="ARBA00022801"/>
    </source>
</evidence>
<dbReference type="PRINTS" id="PR00719">
    <property type="entry name" value="LMWPTPASE"/>
</dbReference>
<evidence type="ECO:0000256" key="5">
    <source>
        <dbReference type="ARBA" id="ARBA00051722"/>
    </source>
</evidence>
<evidence type="ECO:0000256" key="1">
    <source>
        <dbReference type="ARBA" id="ARBA00011063"/>
    </source>
</evidence>
<protein>
    <recommendedName>
        <fullName evidence="2">protein-tyrosine-phosphatase</fullName>
        <ecNumber evidence="2">3.1.3.48</ecNumber>
    </recommendedName>
</protein>
<evidence type="ECO:0000313" key="8">
    <source>
        <dbReference type="Proteomes" id="UP001306950"/>
    </source>
</evidence>
<dbReference type="PANTHER" id="PTHR11717">
    <property type="entry name" value="LOW MOLECULAR WEIGHT PROTEIN TYROSINE PHOSPHATASE"/>
    <property type="match status" value="1"/>
</dbReference>
<dbReference type="EMBL" id="JAZHPZ010000004">
    <property type="protein sequence ID" value="MEF2966192.1"/>
    <property type="molecule type" value="Genomic_DNA"/>
</dbReference>
<dbReference type="SUPFAM" id="SSF52788">
    <property type="entry name" value="Phosphotyrosine protein phosphatases I"/>
    <property type="match status" value="1"/>
</dbReference>